<evidence type="ECO:0000313" key="2">
    <source>
        <dbReference type="Proteomes" id="UP000037267"/>
    </source>
</evidence>
<accession>A0A0L0W9Q7</accession>
<reference evidence="2" key="1">
    <citation type="submission" date="2015-07" db="EMBL/GenBank/DDBJ databases">
        <title>Draft genome sequence of the purine-degrading Gottschalkia purinilyticum DSM 1384 (formerly Clostridium purinilyticum).</title>
        <authorList>
            <person name="Poehlein A."/>
            <person name="Schiel-Bengelsdorf B."/>
            <person name="Bengelsdorf F.R."/>
            <person name="Daniel R."/>
            <person name="Duerre P."/>
        </authorList>
    </citation>
    <scope>NUCLEOTIDE SEQUENCE [LARGE SCALE GENOMIC DNA]</scope>
    <source>
        <strain evidence="2">DSM 1384</strain>
    </source>
</reference>
<proteinExistence type="predicted"/>
<sequence>MSDAVFDCTQIITIEMDNDMKEIISTINRFEEIGINVLVNEEIDEKMKRKDGRYKGVRKYFENYLFKDTVILDEDEFLGYYNEWEEREYPPFEVKKFVEILLDIIKKESIKKVNLIIVSTASEEREDSYLVKYIDKDEVKEKNLLDWLFNLSFSFLDEPWFWCFDIIIFKFE</sequence>
<dbReference type="STRING" id="1503.CLPU_9c00780"/>
<dbReference type="AlphaFoldDB" id="A0A0L0W9Q7"/>
<comment type="caution">
    <text evidence="1">The sequence shown here is derived from an EMBL/GenBank/DDBJ whole genome shotgun (WGS) entry which is preliminary data.</text>
</comment>
<dbReference type="RefSeq" id="WP_050355549.1">
    <property type="nucleotide sequence ID" value="NZ_LGSS01000009.1"/>
</dbReference>
<gene>
    <name evidence="1" type="ORF">CLPU_9c00780</name>
</gene>
<dbReference type="OrthoDB" id="6637514at2"/>
<evidence type="ECO:0000313" key="1">
    <source>
        <dbReference type="EMBL" id="KNF08182.1"/>
    </source>
</evidence>
<dbReference type="EMBL" id="LGSS01000009">
    <property type="protein sequence ID" value="KNF08182.1"/>
    <property type="molecule type" value="Genomic_DNA"/>
</dbReference>
<dbReference type="Proteomes" id="UP000037267">
    <property type="component" value="Unassembled WGS sequence"/>
</dbReference>
<name>A0A0L0W9Q7_GOTPU</name>
<organism evidence="1 2">
    <name type="scientific">Gottschalkia purinilytica</name>
    <name type="common">Clostridium purinilyticum</name>
    <dbReference type="NCBI Taxonomy" id="1503"/>
    <lineage>
        <taxon>Bacteria</taxon>
        <taxon>Bacillati</taxon>
        <taxon>Bacillota</taxon>
        <taxon>Tissierellia</taxon>
        <taxon>Tissierellales</taxon>
        <taxon>Gottschalkiaceae</taxon>
        <taxon>Gottschalkia</taxon>
    </lineage>
</organism>
<protein>
    <submittedName>
        <fullName evidence="1">Uncharacterized protein</fullName>
    </submittedName>
</protein>
<keyword evidence="2" id="KW-1185">Reference proteome</keyword>